<protein>
    <submittedName>
        <fullName evidence="1">IPD113_Cow</fullName>
    </submittedName>
</protein>
<dbReference type="AlphaFoldDB" id="A0AAJ6N666"/>
<keyword evidence="2" id="KW-0002">3D-structure</keyword>
<dbReference type="PDB" id="8D2J">
    <property type="method" value="X-ray"/>
    <property type="resolution" value="2.10 A"/>
    <property type="chains" value="A/B/C/D=1-512"/>
</dbReference>
<reference evidence="2" key="1">
    <citation type="journal article" date="2023" name="Proc. Natl. Acad. Sci. U.S.A.">
        <title>Novel insecticidal proteins from ferns resemble insecticidal proteins from &lt;i&gt;Bacillus thuringiensis&lt;/i&gt;.</title>
        <authorList>
            <person name="Wei J.Z."/>
            <person name="Lum A."/>
            <person name="Schepers E."/>
            <person name="Liu L."/>
            <person name="Weston R.T."/>
            <person name="McGinness B.S."/>
            <person name="Heckert M.J."/>
            <person name="Xie W."/>
            <person name="Kassa A."/>
            <person name="Bruck D."/>
            <person name="Rauscher G."/>
            <person name="Kapka-Kitzman D."/>
            <person name="Mathis J.P."/>
            <person name="Zhao J.Z."/>
            <person name="Sethi A."/>
            <person name="Barry J."/>
            <person name="Lu A.L."/>
            <person name="Brugliera F."/>
            <person name="Lee E.L."/>
            <person name="van derWeerden N.L."/>
            <person name="Eswar N."/>
            <person name="Maher M.J."/>
            <person name="Anderson M.A."/>
        </authorList>
    </citation>
    <scope>X-RAY CRYSTALLOGRAPHY (2.10 ANGSTROMS)</scope>
    <scope>DISULFIDE BONDS</scope>
</reference>
<evidence type="ECO:0000313" key="1">
    <source>
        <dbReference type="PDB" id="8D2J"/>
    </source>
</evidence>
<feature type="disulfide bond" evidence="2">
    <location>
        <begin position="251"/>
        <end position="256"/>
    </location>
</feature>
<organism evidence="1">
    <name type="scientific">Leptochilus wrightii</name>
    <dbReference type="NCBI Taxonomy" id="187345"/>
    <lineage>
        <taxon>Eukaryota</taxon>
        <taxon>Viridiplantae</taxon>
        <taxon>Streptophyta</taxon>
        <taxon>Embryophyta</taxon>
        <taxon>Tracheophyta</taxon>
        <taxon>Polypodiopsida</taxon>
        <taxon>Polypodiidae</taxon>
        <taxon>Polypodiales</taxon>
        <taxon>Polypodiineae</taxon>
        <taxon>Polypodiaceae</taxon>
        <taxon>Microsoroideae</taxon>
        <taxon>Leptochilus</taxon>
    </lineage>
</organism>
<sequence>MAAEGVETVSELAPATDKVQNADMAEEDPIFTQLAQKMAAAAEKEEVPVDLLAQYMQVEAHDWHNRVRGAILGLISAVPKVGAAISRLIGLFWPANKVDIWEALRAEEYIRNIVQQELFEFEMRLLENDIQALETTVGRYDTAALTEKGNFLSIWISQADALYIRMRNSTNNIHLLLHMVTVSTLHLAALHERLTFGEELYGTNNSTNWTRDLVDKFETYTSDLIPNVFKRWKEWRPTQIEISAWVRRGSCGNLTCRPDVSYATVEDKISGALFSFQATNRNSTTLFLEVCEDHKTRMVNEAIADMASCLSPTFAFHKLLPDDIQTQFSPYDRQQFGQVFRGPYSQDLSHGLWTAFKNFRSRTTRSDQTLRDRILEVIIRAGHHVDAIQFVYDHSNPNLTTPGTVAGNAAGGTRHQVDVRDRPIQELRMEFSQDVLASLQLHFEDGTSTRKFGNELGWATRILTCTAPYGYRFSSWAFREDPGPYRTTAISVLRFQFTPELDMPLPASYMLS</sequence>
<dbReference type="InterPro" id="IPR036404">
    <property type="entry name" value="Jacalin-like_lectin_dom_sf"/>
</dbReference>
<dbReference type="SUPFAM" id="SSF56849">
    <property type="entry name" value="delta-Endotoxin (insectocide), N-terminal domain"/>
    <property type="match status" value="1"/>
</dbReference>
<accession>A0AAJ6N666</accession>
<dbReference type="GO" id="GO:0090729">
    <property type="term" value="F:toxin activity"/>
    <property type="evidence" value="ECO:0007669"/>
    <property type="project" value="InterPro"/>
</dbReference>
<dbReference type="SMR" id="A0AAJ6N666"/>
<evidence type="ECO:0007829" key="2">
    <source>
        <dbReference type="PDB" id="8D2J"/>
    </source>
</evidence>
<name>A0AAJ6N666_9MONI</name>
<dbReference type="Gene3D" id="1.20.190.10">
    <property type="entry name" value="Pesticidal crystal protein, N-terminal domain"/>
    <property type="match status" value="1"/>
</dbReference>
<dbReference type="Gene3D" id="2.100.10.30">
    <property type="entry name" value="Jacalin-like lectin domain"/>
    <property type="match status" value="1"/>
</dbReference>
<dbReference type="InterPro" id="IPR036716">
    <property type="entry name" value="Pest_crys_N_sf"/>
</dbReference>
<proteinExistence type="evidence at protein level"/>